<evidence type="ECO:0000313" key="9">
    <source>
        <dbReference type="EMBL" id="PSJ18954.1"/>
    </source>
</evidence>
<proteinExistence type="inferred from homology"/>
<sequence>MSQFVNNEFLIQFSPSLTQKEKSALLRKNGAEPVHDITSFGQEPTLVKISSSKSLDKVMHSLSMQPGVEFVQHNWIVSNQFASDDPYYTNGNLWGMYGDSSSPANIYGSQASKAWNNGFIGTTKTVVGVIDTGIDYTHPDLYLNIWINQKEISNALRSGLTDVDHDGIISFIDLNHAANVAYVSDVNKNDRIDAGDLLADSRWKNGDDLDHNGYIDDIVGWDFVNNDNNPFDDVNHGTHVAGTIGATGGNGNGVSGINWNVQMMALKALGPSGGTSLSTTAAIDYYTNASKASGTGQNFVATNNSWGGGGYSQSNFDAIVRSAQAGNLFVAASGNSGFNTDTYSSYPSNFNTTAAAGYDAVISVAALTSSGSLAAFSNHGKSTVDLAAPGQSIYSTVPGGGYASFQGTSMAAPHVTGALALYASALPELTAPQLREALLSSVIPTSALTTTTVTGGRLDVGTLLAGAPLPPGVVASGGTYTGTTANNIMNGGAGDDILYGLSGNDTLRGLAGNDILDGGAGNDKLYGGEGSDVYLTQSATDHKAAEFFDSGTSGTDEVRFAATVKGTLTLYAGDTGIERVVIGTGTGINAISSATTALNINASAVSNALTIIGNAGNNVLTGTAYTDQFDGGDGSDIYIINSATHHSAAEFSDSGFNGIDEVRFAATVSSTLTLFSGDTGIERIVIGTGTAATAVSTGVVALNVNAANVTNALTLIGNAGPNILTGTAQADMIDGKAGTDVMDGGNNSDVYLINAASEHVAAEISDSGISGTDEIRFAASAKSTLVLYAGDTGIERVVIGTGYAENAVTTGTTAININAAAVTNGLSIIGNNGANILIGTEFNDTFSGNNGNDIITGGSGADKFVFDYSPNSTSNRDTLIDFQSGVDILQFSLNIFTGLGVSPGTLNTQQFWSGAGAIAAQDINDRLIYNTTTGILYYDADGLGGSAALQVALMGTTVHPNLIYSDIQMI</sequence>
<evidence type="ECO:0000313" key="10">
    <source>
        <dbReference type="Proteomes" id="UP000241912"/>
    </source>
</evidence>
<dbReference type="PROSITE" id="PS00018">
    <property type="entry name" value="EF_HAND_1"/>
    <property type="match status" value="1"/>
</dbReference>
<dbReference type="InterPro" id="IPR034204">
    <property type="entry name" value="PfSUB1-like_cat_dom"/>
</dbReference>
<dbReference type="Gene3D" id="3.40.50.200">
    <property type="entry name" value="Peptidase S8/S53 domain"/>
    <property type="match status" value="1"/>
</dbReference>
<dbReference type="CDD" id="cd07473">
    <property type="entry name" value="Peptidases_S8_Subtilisin_like"/>
    <property type="match status" value="1"/>
</dbReference>
<dbReference type="PROSITE" id="PS51892">
    <property type="entry name" value="SUBTILASE"/>
    <property type="match status" value="1"/>
</dbReference>
<accession>A0A2P7NZS9</accession>
<dbReference type="GO" id="GO:0006508">
    <property type="term" value="P:proteolysis"/>
    <property type="evidence" value="ECO:0007669"/>
    <property type="project" value="UniProtKB-KW"/>
</dbReference>
<dbReference type="InterPro" id="IPR051048">
    <property type="entry name" value="Peptidase_S8/S53_subtilisin"/>
</dbReference>
<dbReference type="InterPro" id="IPR001343">
    <property type="entry name" value="Hemolysn_Ca-bd"/>
</dbReference>
<dbReference type="EMBL" id="PXXU01000001">
    <property type="protein sequence ID" value="PSJ18954.1"/>
    <property type="molecule type" value="Genomic_DNA"/>
</dbReference>
<dbReference type="PROSITE" id="PS00138">
    <property type="entry name" value="SUBTILASE_SER"/>
    <property type="match status" value="1"/>
</dbReference>
<dbReference type="PROSITE" id="PS00137">
    <property type="entry name" value="SUBTILASE_HIS"/>
    <property type="match status" value="1"/>
</dbReference>
<dbReference type="InterPro" id="IPR000209">
    <property type="entry name" value="Peptidase_S8/S53_dom"/>
</dbReference>
<keyword evidence="10" id="KW-1185">Reference proteome</keyword>
<dbReference type="Pfam" id="PF00082">
    <property type="entry name" value="Peptidase_S8"/>
    <property type="match status" value="1"/>
</dbReference>
<evidence type="ECO:0000256" key="5">
    <source>
        <dbReference type="PROSITE-ProRule" id="PRU01240"/>
    </source>
</evidence>
<evidence type="ECO:0000256" key="2">
    <source>
        <dbReference type="ARBA" id="ARBA00022670"/>
    </source>
</evidence>
<dbReference type="InterPro" id="IPR022398">
    <property type="entry name" value="Peptidase_S8_His-AS"/>
</dbReference>
<dbReference type="Gene3D" id="2.150.10.10">
    <property type="entry name" value="Serralysin-like metalloprotease, C-terminal"/>
    <property type="match status" value="3"/>
</dbReference>
<dbReference type="GO" id="GO:0004252">
    <property type="term" value="F:serine-type endopeptidase activity"/>
    <property type="evidence" value="ECO:0007669"/>
    <property type="project" value="UniProtKB-UniRule"/>
</dbReference>
<dbReference type="PRINTS" id="PR00723">
    <property type="entry name" value="SUBTILISIN"/>
</dbReference>
<evidence type="ECO:0000256" key="1">
    <source>
        <dbReference type="ARBA" id="ARBA00011073"/>
    </source>
</evidence>
<dbReference type="InterPro" id="IPR054399">
    <property type="entry name" value="Fervidolysin-like_N_prodom"/>
</dbReference>
<feature type="active site" description="Charge relay system" evidence="5">
    <location>
        <position position="409"/>
    </location>
</feature>
<feature type="active site" description="Charge relay system" evidence="5">
    <location>
        <position position="131"/>
    </location>
</feature>
<dbReference type="InterPro" id="IPR023827">
    <property type="entry name" value="Peptidase_S8_Asp-AS"/>
</dbReference>
<keyword evidence="2 5" id="KW-0645">Protease</keyword>
<evidence type="ECO:0000256" key="3">
    <source>
        <dbReference type="ARBA" id="ARBA00022801"/>
    </source>
</evidence>
<evidence type="ECO:0000256" key="6">
    <source>
        <dbReference type="RuleBase" id="RU003355"/>
    </source>
</evidence>
<feature type="active site" description="Charge relay system" evidence="5">
    <location>
        <position position="236"/>
    </location>
</feature>
<dbReference type="PANTHER" id="PTHR43399">
    <property type="entry name" value="SUBTILISIN-RELATED"/>
    <property type="match status" value="1"/>
</dbReference>
<dbReference type="SUPFAM" id="SSF51120">
    <property type="entry name" value="beta-Roll"/>
    <property type="match status" value="3"/>
</dbReference>
<dbReference type="OrthoDB" id="6306157at2"/>
<comment type="similarity">
    <text evidence="1 5 6">Belongs to the peptidase S8 family.</text>
</comment>
<gene>
    <name evidence="9" type="ORF">C7H79_00520</name>
</gene>
<evidence type="ECO:0000259" key="8">
    <source>
        <dbReference type="Pfam" id="PF22148"/>
    </source>
</evidence>
<dbReference type="SUPFAM" id="SSF52743">
    <property type="entry name" value="Subtilisin-like"/>
    <property type="match status" value="1"/>
</dbReference>
<dbReference type="Pfam" id="PF00353">
    <property type="entry name" value="HemolysinCabind"/>
    <property type="match status" value="4"/>
</dbReference>
<dbReference type="InterPro" id="IPR018247">
    <property type="entry name" value="EF_Hand_1_Ca_BS"/>
</dbReference>
<feature type="domain" description="Fervidolysin-like N-terminal prodomain" evidence="8">
    <location>
        <begin position="3"/>
        <end position="74"/>
    </location>
</feature>
<dbReference type="PROSITE" id="PS00136">
    <property type="entry name" value="SUBTILASE_ASP"/>
    <property type="match status" value="1"/>
</dbReference>
<dbReference type="RefSeq" id="WP_106705337.1">
    <property type="nucleotide sequence ID" value="NZ_PXXU01000001.1"/>
</dbReference>
<evidence type="ECO:0000256" key="4">
    <source>
        <dbReference type="ARBA" id="ARBA00022825"/>
    </source>
</evidence>
<dbReference type="PANTHER" id="PTHR43399:SF4">
    <property type="entry name" value="CELL WALL-ASSOCIATED PROTEASE"/>
    <property type="match status" value="1"/>
</dbReference>
<dbReference type="InterPro" id="IPR018511">
    <property type="entry name" value="Hemolysin-typ_Ca-bd_CS"/>
</dbReference>
<dbReference type="InterPro" id="IPR011049">
    <property type="entry name" value="Serralysin-like_metalloprot_C"/>
</dbReference>
<dbReference type="PROSITE" id="PS00330">
    <property type="entry name" value="HEMOLYSIN_CALCIUM"/>
    <property type="match status" value="2"/>
</dbReference>
<protein>
    <submittedName>
        <fullName evidence="9">Uncharacterized protein</fullName>
    </submittedName>
</protein>
<keyword evidence="4 5" id="KW-0720">Serine protease</keyword>
<dbReference type="InterPro" id="IPR036852">
    <property type="entry name" value="Peptidase_S8/S53_dom_sf"/>
</dbReference>
<evidence type="ECO:0000259" key="7">
    <source>
        <dbReference type="Pfam" id="PF00082"/>
    </source>
</evidence>
<keyword evidence="3 5" id="KW-0378">Hydrolase</keyword>
<name>A0A2P7NZS9_9PROT</name>
<dbReference type="Pfam" id="PF22148">
    <property type="entry name" value="Fervidolysin_NPro-like"/>
    <property type="match status" value="1"/>
</dbReference>
<dbReference type="PRINTS" id="PR00313">
    <property type="entry name" value="CABNDNGRPT"/>
</dbReference>
<reference evidence="9 10" key="1">
    <citation type="submission" date="2018-03" db="EMBL/GenBank/DDBJ databases">
        <title>Draft genome of Nitrosomonas supralitoralis APG5.</title>
        <authorList>
            <person name="Urakawa H."/>
            <person name="Lopez J.V."/>
        </authorList>
    </citation>
    <scope>NUCLEOTIDE SEQUENCE [LARGE SCALE GENOMIC DNA]</scope>
    <source>
        <strain evidence="9 10">APG5</strain>
    </source>
</reference>
<organism evidence="9 10">
    <name type="scientific">Nitrosomonas supralitoralis</name>
    <dbReference type="NCBI Taxonomy" id="2116706"/>
    <lineage>
        <taxon>Bacteria</taxon>
        <taxon>Pseudomonadati</taxon>
        <taxon>Pseudomonadota</taxon>
        <taxon>Betaproteobacteria</taxon>
        <taxon>Nitrosomonadales</taxon>
        <taxon>Nitrosomonadaceae</taxon>
        <taxon>Nitrosomonas</taxon>
    </lineage>
</organism>
<feature type="domain" description="Peptidase S8/S53" evidence="7">
    <location>
        <begin position="124"/>
        <end position="442"/>
    </location>
</feature>
<dbReference type="InterPro" id="IPR015500">
    <property type="entry name" value="Peptidase_S8_subtilisin-rel"/>
</dbReference>
<comment type="caution">
    <text evidence="9">The sequence shown here is derived from an EMBL/GenBank/DDBJ whole genome shotgun (WGS) entry which is preliminary data.</text>
</comment>
<dbReference type="Proteomes" id="UP000241912">
    <property type="component" value="Unassembled WGS sequence"/>
</dbReference>
<dbReference type="InterPro" id="IPR023828">
    <property type="entry name" value="Peptidase_S8_Ser-AS"/>
</dbReference>
<dbReference type="AlphaFoldDB" id="A0A2P7NZS9"/>
<dbReference type="GO" id="GO:0005509">
    <property type="term" value="F:calcium ion binding"/>
    <property type="evidence" value="ECO:0007669"/>
    <property type="project" value="InterPro"/>
</dbReference>